<feature type="transmembrane region" description="Helical" evidence="10">
    <location>
        <begin position="91"/>
        <end position="112"/>
    </location>
</feature>
<protein>
    <recommendedName>
        <fullName evidence="3">Guided entry of tail-anchored proteins factor 1</fullName>
    </recommendedName>
    <alternativeName>
        <fullName evidence="8">Tail-anchored protein insertion receptor WRB</fullName>
    </alternativeName>
    <alternativeName>
        <fullName evidence="9">Tryptophan-rich basic protein</fullName>
    </alternativeName>
</protein>
<evidence type="ECO:0000313" key="12">
    <source>
        <dbReference type="Proteomes" id="UP000440578"/>
    </source>
</evidence>
<evidence type="ECO:0000256" key="9">
    <source>
        <dbReference type="ARBA" id="ARBA00033006"/>
    </source>
</evidence>
<dbReference type="PANTHER" id="PTHR42650">
    <property type="entry name" value="TAIL-ANCHORED PROTEIN INSERTION RECEPTOR WRB"/>
    <property type="match status" value="1"/>
</dbReference>
<dbReference type="Gene3D" id="1.10.287.660">
    <property type="entry name" value="Helix hairpin bin"/>
    <property type="match status" value="1"/>
</dbReference>
<dbReference type="InterPro" id="IPR029012">
    <property type="entry name" value="Helix_hairpin_bin_sf"/>
</dbReference>
<dbReference type="GO" id="GO:0043495">
    <property type="term" value="F:protein-membrane adaptor activity"/>
    <property type="evidence" value="ECO:0007669"/>
    <property type="project" value="TreeGrafter"/>
</dbReference>
<dbReference type="EMBL" id="VIIS01001399">
    <property type="protein sequence ID" value="KAF0298994.1"/>
    <property type="molecule type" value="Genomic_DNA"/>
</dbReference>
<name>A0A6A4W5F2_AMPAM</name>
<evidence type="ECO:0000256" key="3">
    <source>
        <dbReference type="ARBA" id="ARBA00017951"/>
    </source>
</evidence>
<proteinExistence type="inferred from homology"/>
<keyword evidence="7 10" id="KW-0472">Membrane</keyword>
<dbReference type="PANTHER" id="PTHR42650:SF1">
    <property type="entry name" value="GUIDED ENTRY OF TAIL-ANCHORED PROTEINS FACTOR 1"/>
    <property type="match status" value="1"/>
</dbReference>
<evidence type="ECO:0000256" key="6">
    <source>
        <dbReference type="ARBA" id="ARBA00022989"/>
    </source>
</evidence>
<evidence type="ECO:0000256" key="10">
    <source>
        <dbReference type="SAM" id="Phobius"/>
    </source>
</evidence>
<evidence type="ECO:0000256" key="4">
    <source>
        <dbReference type="ARBA" id="ARBA00022692"/>
    </source>
</evidence>
<dbReference type="GO" id="GO:0043529">
    <property type="term" value="C:GET complex"/>
    <property type="evidence" value="ECO:0007669"/>
    <property type="project" value="TreeGrafter"/>
</dbReference>
<comment type="similarity">
    <text evidence="2">Belongs to the WRB/GET1 family.</text>
</comment>
<dbReference type="Pfam" id="PF04420">
    <property type="entry name" value="CHD5"/>
    <property type="match status" value="1"/>
</dbReference>
<accession>A0A6A4W5F2</accession>
<comment type="caution">
    <text evidence="11">The sequence shown here is derived from an EMBL/GenBank/DDBJ whole genome shotgun (WGS) entry which is preliminary data.</text>
</comment>
<feature type="transmembrane region" description="Helical" evidence="10">
    <location>
        <begin position="124"/>
        <end position="150"/>
    </location>
</feature>
<dbReference type="EMBL" id="VIIS01001399">
    <property type="protein sequence ID" value="KAF0298992.1"/>
    <property type="molecule type" value="Genomic_DNA"/>
</dbReference>
<evidence type="ECO:0000313" key="11">
    <source>
        <dbReference type="EMBL" id="KAF0298994.1"/>
    </source>
</evidence>
<keyword evidence="6 10" id="KW-1133">Transmembrane helix</keyword>
<sequence>MLVIIIPLIVFLSSISPSIVTSIVKLLRPSETPAQASLRAQIREQRAQLHSMNMVDEFASYARVERKLNKLQAELNAIASQNRTNELKLRLMVTSISYCITGVSMLYVMLFYGSAPVLRLPAAALFPLGYLLAMPGCPSGCVSATTWVLISGSVVRRAVSAVTGR</sequence>
<dbReference type="InterPro" id="IPR028945">
    <property type="entry name" value="Get1"/>
</dbReference>
<dbReference type="GO" id="GO:0071816">
    <property type="term" value="P:tail-anchored membrane protein insertion into ER membrane"/>
    <property type="evidence" value="ECO:0007669"/>
    <property type="project" value="InterPro"/>
</dbReference>
<feature type="transmembrane region" description="Helical" evidence="10">
    <location>
        <begin position="6"/>
        <end position="27"/>
    </location>
</feature>
<gene>
    <name evidence="11" type="ORF">FJT64_003691</name>
</gene>
<dbReference type="Proteomes" id="UP000440578">
    <property type="component" value="Unassembled WGS sequence"/>
</dbReference>
<evidence type="ECO:0000256" key="2">
    <source>
        <dbReference type="ARBA" id="ARBA00010799"/>
    </source>
</evidence>
<keyword evidence="12" id="KW-1185">Reference proteome</keyword>
<keyword evidence="5" id="KW-0256">Endoplasmic reticulum</keyword>
<keyword evidence="4 10" id="KW-0812">Transmembrane</keyword>
<evidence type="ECO:0000256" key="7">
    <source>
        <dbReference type="ARBA" id="ARBA00023136"/>
    </source>
</evidence>
<dbReference type="AlphaFoldDB" id="A0A6A4W5F2"/>
<evidence type="ECO:0000256" key="1">
    <source>
        <dbReference type="ARBA" id="ARBA00004477"/>
    </source>
</evidence>
<evidence type="ECO:0000256" key="8">
    <source>
        <dbReference type="ARBA" id="ARBA00032437"/>
    </source>
</evidence>
<comment type="subcellular location">
    <subcellularLocation>
        <location evidence="1">Endoplasmic reticulum membrane</location>
        <topology evidence="1">Multi-pass membrane protein</topology>
    </subcellularLocation>
</comment>
<evidence type="ECO:0000256" key="5">
    <source>
        <dbReference type="ARBA" id="ARBA00022824"/>
    </source>
</evidence>
<organism evidence="11 12">
    <name type="scientific">Amphibalanus amphitrite</name>
    <name type="common">Striped barnacle</name>
    <name type="synonym">Balanus amphitrite</name>
    <dbReference type="NCBI Taxonomy" id="1232801"/>
    <lineage>
        <taxon>Eukaryota</taxon>
        <taxon>Metazoa</taxon>
        <taxon>Ecdysozoa</taxon>
        <taxon>Arthropoda</taxon>
        <taxon>Crustacea</taxon>
        <taxon>Multicrustacea</taxon>
        <taxon>Cirripedia</taxon>
        <taxon>Thoracica</taxon>
        <taxon>Thoracicalcarea</taxon>
        <taxon>Balanomorpha</taxon>
        <taxon>Balanoidea</taxon>
        <taxon>Balanidae</taxon>
        <taxon>Amphibalaninae</taxon>
        <taxon>Amphibalanus</taxon>
    </lineage>
</organism>
<dbReference type="GO" id="GO:0005789">
    <property type="term" value="C:endoplasmic reticulum membrane"/>
    <property type="evidence" value="ECO:0007669"/>
    <property type="project" value="UniProtKB-SubCell"/>
</dbReference>
<keyword evidence="11" id="KW-0675">Receptor</keyword>
<reference evidence="11 12" key="1">
    <citation type="submission" date="2019-07" db="EMBL/GenBank/DDBJ databases">
        <title>Draft genome assembly of a fouling barnacle, Amphibalanus amphitrite (Darwin, 1854): The first reference genome for Thecostraca.</title>
        <authorList>
            <person name="Kim W."/>
        </authorList>
    </citation>
    <scope>NUCLEOTIDE SEQUENCE [LARGE SCALE GENOMIC DNA]</scope>
    <source>
        <strain evidence="11">SNU_AA5</strain>
        <tissue evidence="11">Soma without cirri and trophi</tissue>
    </source>
</reference>